<dbReference type="PANTHER" id="PTHR33048:SF42">
    <property type="entry name" value="INTEGRAL MEMBRANE PROTEIN"/>
    <property type="match status" value="1"/>
</dbReference>
<evidence type="ECO:0000313" key="8">
    <source>
        <dbReference type="EMBL" id="KAK0610126.1"/>
    </source>
</evidence>
<keyword evidence="2 6" id="KW-0812">Transmembrane</keyword>
<organism evidence="8 9">
    <name type="scientific">Bombardia bombarda</name>
    <dbReference type="NCBI Taxonomy" id="252184"/>
    <lineage>
        <taxon>Eukaryota</taxon>
        <taxon>Fungi</taxon>
        <taxon>Dikarya</taxon>
        <taxon>Ascomycota</taxon>
        <taxon>Pezizomycotina</taxon>
        <taxon>Sordariomycetes</taxon>
        <taxon>Sordariomycetidae</taxon>
        <taxon>Sordariales</taxon>
        <taxon>Lasiosphaeriaceae</taxon>
        <taxon>Bombardia</taxon>
    </lineage>
</organism>
<feature type="domain" description="Rhodopsin" evidence="7">
    <location>
        <begin position="19"/>
        <end position="257"/>
    </location>
</feature>
<protein>
    <recommendedName>
        <fullName evidence="7">Rhodopsin domain-containing protein</fullName>
    </recommendedName>
</protein>
<evidence type="ECO:0000256" key="6">
    <source>
        <dbReference type="SAM" id="Phobius"/>
    </source>
</evidence>
<evidence type="ECO:0000256" key="2">
    <source>
        <dbReference type="ARBA" id="ARBA00022692"/>
    </source>
</evidence>
<evidence type="ECO:0000259" key="7">
    <source>
        <dbReference type="Pfam" id="PF20684"/>
    </source>
</evidence>
<accession>A0AA39T0V9</accession>
<evidence type="ECO:0000256" key="4">
    <source>
        <dbReference type="ARBA" id="ARBA00023136"/>
    </source>
</evidence>
<dbReference type="AlphaFoldDB" id="A0AA39T0V9"/>
<dbReference type="Proteomes" id="UP001174934">
    <property type="component" value="Unassembled WGS sequence"/>
</dbReference>
<keyword evidence="9" id="KW-1185">Reference proteome</keyword>
<feature type="transmembrane region" description="Helical" evidence="6">
    <location>
        <begin position="6"/>
        <end position="23"/>
    </location>
</feature>
<evidence type="ECO:0000256" key="5">
    <source>
        <dbReference type="ARBA" id="ARBA00038359"/>
    </source>
</evidence>
<proteinExistence type="inferred from homology"/>
<evidence type="ECO:0000313" key="9">
    <source>
        <dbReference type="Proteomes" id="UP001174934"/>
    </source>
</evidence>
<dbReference type="InterPro" id="IPR052337">
    <property type="entry name" value="SAT4-like"/>
</dbReference>
<feature type="transmembrane region" description="Helical" evidence="6">
    <location>
        <begin position="113"/>
        <end position="134"/>
    </location>
</feature>
<comment type="similarity">
    <text evidence="5">Belongs to the SAT4 family.</text>
</comment>
<keyword evidence="3 6" id="KW-1133">Transmembrane helix</keyword>
<keyword evidence="4 6" id="KW-0472">Membrane</keyword>
<dbReference type="GO" id="GO:0016020">
    <property type="term" value="C:membrane"/>
    <property type="evidence" value="ECO:0007669"/>
    <property type="project" value="UniProtKB-SubCell"/>
</dbReference>
<reference evidence="8" key="1">
    <citation type="submission" date="2023-06" db="EMBL/GenBank/DDBJ databases">
        <title>Genome-scale phylogeny and comparative genomics of the fungal order Sordariales.</title>
        <authorList>
            <consortium name="Lawrence Berkeley National Laboratory"/>
            <person name="Hensen N."/>
            <person name="Bonometti L."/>
            <person name="Westerberg I."/>
            <person name="Brannstrom I.O."/>
            <person name="Guillou S."/>
            <person name="Cros-Aarteil S."/>
            <person name="Calhoun S."/>
            <person name="Haridas S."/>
            <person name="Kuo A."/>
            <person name="Mondo S."/>
            <person name="Pangilinan J."/>
            <person name="Riley R."/>
            <person name="LaButti K."/>
            <person name="Andreopoulos B."/>
            <person name="Lipzen A."/>
            <person name="Chen C."/>
            <person name="Yanf M."/>
            <person name="Daum C."/>
            <person name="Ng V."/>
            <person name="Clum A."/>
            <person name="Steindorff A."/>
            <person name="Ohm R."/>
            <person name="Martin F."/>
            <person name="Silar P."/>
            <person name="Natvig D."/>
            <person name="Lalanne C."/>
            <person name="Gautier V."/>
            <person name="Ament-velasquez S.L."/>
            <person name="Kruys A."/>
            <person name="Hutchinson M.I."/>
            <person name="Powell A.J."/>
            <person name="Barry K."/>
            <person name="Miller A.N."/>
            <person name="Grigoriev I.V."/>
            <person name="Debuchy R."/>
            <person name="Gladieux P."/>
            <person name="Thoren M.H."/>
            <person name="Johannesson H."/>
        </authorList>
    </citation>
    <scope>NUCLEOTIDE SEQUENCE</scope>
    <source>
        <strain evidence="8">SMH3391-2</strain>
    </source>
</reference>
<feature type="transmembrane region" description="Helical" evidence="6">
    <location>
        <begin position="232"/>
        <end position="256"/>
    </location>
</feature>
<feature type="transmembrane region" description="Helical" evidence="6">
    <location>
        <begin position="162"/>
        <end position="182"/>
    </location>
</feature>
<sequence length="258" mass="28829">RSAIAIWTLLGFAGVFLILRIYAKAWRLRRLWWDDWVLIFSFLCFIVDASMSQVAINLGLGKYPCDVDPRNFRQLAIQGEGVGATFGMFAVVWSKTSFAITLLRLTDGKLHRFVWFAIGSMNFFVLLEALFVWVDCNPVSKNWDPQTPGTCWPTDAVNGYGVFAACTSGFYDVVLALLPWRLVWNLKMQKKEKFGVAIAMSLGIVAGATGFVKSAKILTLGSTNFTYDGCELLVWAAGEISTTIMASCIPVLRVFFRE</sequence>
<dbReference type="PANTHER" id="PTHR33048">
    <property type="entry name" value="PTH11-LIKE INTEGRAL MEMBRANE PROTEIN (AFU_ORTHOLOGUE AFUA_5G11245)"/>
    <property type="match status" value="1"/>
</dbReference>
<feature type="non-terminal residue" evidence="8">
    <location>
        <position position="1"/>
    </location>
</feature>
<dbReference type="InterPro" id="IPR049326">
    <property type="entry name" value="Rhodopsin_dom_fungi"/>
</dbReference>
<feature type="non-terminal residue" evidence="8">
    <location>
        <position position="258"/>
    </location>
</feature>
<feature type="transmembrane region" description="Helical" evidence="6">
    <location>
        <begin position="194"/>
        <end position="212"/>
    </location>
</feature>
<evidence type="ECO:0000256" key="1">
    <source>
        <dbReference type="ARBA" id="ARBA00004141"/>
    </source>
</evidence>
<gene>
    <name evidence="8" type="ORF">B0T17DRAFT_470266</name>
</gene>
<dbReference type="Pfam" id="PF20684">
    <property type="entry name" value="Fung_rhodopsin"/>
    <property type="match status" value="1"/>
</dbReference>
<dbReference type="EMBL" id="JAULSR010000011">
    <property type="protein sequence ID" value="KAK0610126.1"/>
    <property type="molecule type" value="Genomic_DNA"/>
</dbReference>
<comment type="caution">
    <text evidence="8">The sequence shown here is derived from an EMBL/GenBank/DDBJ whole genome shotgun (WGS) entry which is preliminary data.</text>
</comment>
<feature type="transmembrane region" description="Helical" evidence="6">
    <location>
        <begin position="35"/>
        <end position="55"/>
    </location>
</feature>
<comment type="subcellular location">
    <subcellularLocation>
        <location evidence="1">Membrane</location>
        <topology evidence="1">Multi-pass membrane protein</topology>
    </subcellularLocation>
</comment>
<name>A0AA39T0V9_9PEZI</name>
<evidence type="ECO:0000256" key="3">
    <source>
        <dbReference type="ARBA" id="ARBA00022989"/>
    </source>
</evidence>